<protein>
    <recommendedName>
        <fullName evidence="3">Small CPxCG-related zinc finger protein</fullName>
    </recommendedName>
</protein>
<evidence type="ECO:0008006" key="3">
    <source>
        <dbReference type="Google" id="ProtNLM"/>
    </source>
</evidence>
<evidence type="ECO:0000313" key="1">
    <source>
        <dbReference type="EMBL" id="TKR24660.1"/>
    </source>
</evidence>
<name>A0A4U5J6M4_9EURY</name>
<dbReference type="Proteomes" id="UP000308037">
    <property type="component" value="Unassembled WGS sequence"/>
</dbReference>
<keyword evidence="2" id="KW-1185">Reference proteome</keyword>
<accession>A0A4U5J6M4</accession>
<reference evidence="1 2" key="1">
    <citation type="submission" date="2019-04" db="EMBL/GenBank/DDBJ databases">
        <title>Natronomonas sp. F20-122 a newhaloarchaeon isolated from a saline saltern of Isla Bacuta, Huelva, Spain.</title>
        <authorList>
            <person name="Duran-Viseras A."/>
            <person name="Sanchez-Porro C."/>
            <person name="Ventosa A."/>
        </authorList>
    </citation>
    <scope>NUCLEOTIDE SEQUENCE [LARGE SCALE GENOMIC DNA]</scope>
    <source>
        <strain evidence="1 2">F20-122</strain>
    </source>
</reference>
<proteinExistence type="predicted"/>
<dbReference type="Pfam" id="PF24461">
    <property type="entry name" value="DUF7576"/>
    <property type="match status" value="1"/>
</dbReference>
<dbReference type="RefSeq" id="WP_137277405.1">
    <property type="nucleotide sequence ID" value="NZ_QKNX01000007.1"/>
</dbReference>
<dbReference type="EMBL" id="QKNX01000007">
    <property type="protein sequence ID" value="TKR24660.1"/>
    <property type="molecule type" value="Genomic_DNA"/>
</dbReference>
<dbReference type="InterPro" id="IPR055998">
    <property type="entry name" value="DUF7576"/>
</dbReference>
<sequence>MVDPTSDLGEDVTEETAPRCAVCGEPIVNEPTHRVVTRVEDGMVTTVHFCDENCRADWDDESASSGQ</sequence>
<organism evidence="1 2">
    <name type="scientific">Natronomonas salsuginis</name>
    <dbReference type="NCBI Taxonomy" id="2217661"/>
    <lineage>
        <taxon>Archaea</taxon>
        <taxon>Methanobacteriati</taxon>
        <taxon>Methanobacteriota</taxon>
        <taxon>Stenosarchaea group</taxon>
        <taxon>Halobacteria</taxon>
        <taxon>Halobacteriales</taxon>
        <taxon>Natronomonadaceae</taxon>
        <taxon>Natronomonas</taxon>
    </lineage>
</organism>
<comment type="caution">
    <text evidence="1">The sequence shown here is derived from an EMBL/GenBank/DDBJ whole genome shotgun (WGS) entry which is preliminary data.</text>
</comment>
<gene>
    <name evidence="1" type="ORF">DM868_13725</name>
</gene>
<evidence type="ECO:0000313" key="2">
    <source>
        <dbReference type="Proteomes" id="UP000308037"/>
    </source>
</evidence>
<dbReference type="AlphaFoldDB" id="A0A4U5J6M4"/>
<dbReference type="OrthoDB" id="169264at2157"/>